<protein>
    <submittedName>
        <fullName evidence="1">Esterase AGAP003155</fullName>
    </submittedName>
</protein>
<sequence>METEIDQTQMKNNNNNNNKKKPRILCLHGFRTSGEILKKQMERWPEMVLGRLDLVFLDGPCPAAGESDVEGFFDPPYYEWFQFRQDFQEYYNFEECLAYIEDYMIKHGPFDGLLGFSQGAIISAALPEMQLDGFLIIMSGAKLGGSKLILGGRFEGSKFGLPKIGTSAFSSTVKCPSLHIIGEADFLKETGIELLESFEEPVVIDHPKGHTIARLDEKGLKTMLSFIEKIKEIQLQQE</sequence>
<proteinExistence type="predicted"/>
<gene>
    <name evidence="1" type="ORF">LOK49_LG02G00815</name>
</gene>
<name>A0ACC0ILN6_9ERIC</name>
<evidence type="ECO:0000313" key="2">
    <source>
        <dbReference type="Proteomes" id="UP001060215"/>
    </source>
</evidence>
<keyword evidence="2" id="KW-1185">Reference proteome</keyword>
<evidence type="ECO:0000313" key="1">
    <source>
        <dbReference type="EMBL" id="KAI8025800.1"/>
    </source>
</evidence>
<dbReference type="EMBL" id="CM045760">
    <property type="protein sequence ID" value="KAI8025800.1"/>
    <property type="molecule type" value="Genomic_DNA"/>
</dbReference>
<dbReference type="Proteomes" id="UP001060215">
    <property type="component" value="Chromosome 3"/>
</dbReference>
<comment type="caution">
    <text evidence="1">The sequence shown here is derived from an EMBL/GenBank/DDBJ whole genome shotgun (WGS) entry which is preliminary data.</text>
</comment>
<accession>A0ACC0ILN6</accession>
<organism evidence="1 2">
    <name type="scientific">Camellia lanceoleosa</name>
    <dbReference type="NCBI Taxonomy" id="1840588"/>
    <lineage>
        <taxon>Eukaryota</taxon>
        <taxon>Viridiplantae</taxon>
        <taxon>Streptophyta</taxon>
        <taxon>Embryophyta</taxon>
        <taxon>Tracheophyta</taxon>
        <taxon>Spermatophyta</taxon>
        <taxon>Magnoliopsida</taxon>
        <taxon>eudicotyledons</taxon>
        <taxon>Gunneridae</taxon>
        <taxon>Pentapetalae</taxon>
        <taxon>asterids</taxon>
        <taxon>Ericales</taxon>
        <taxon>Theaceae</taxon>
        <taxon>Camellia</taxon>
    </lineage>
</organism>
<reference evidence="1 2" key="1">
    <citation type="journal article" date="2022" name="Plant J.">
        <title>Chromosome-level genome of Camellia lanceoleosa provides a valuable resource for understanding genome evolution and self-incompatibility.</title>
        <authorList>
            <person name="Gong W."/>
            <person name="Xiao S."/>
            <person name="Wang L."/>
            <person name="Liao Z."/>
            <person name="Chang Y."/>
            <person name="Mo W."/>
            <person name="Hu G."/>
            <person name="Li W."/>
            <person name="Zhao G."/>
            <person name="Zhu H."/>
            <person name="Hu X."/>
            <person name="Ji K."/>
            <person name="Xiang X."/>
            <person name="Song Q."/>
            <person name="Yuan D."/>
            <person name="Jin S."/>
            <person name="Zhang L."/>
        </authorList>
    </citation>
    <scope>NUCLEOTIDE SEQUENCE [LARGE SCALE GENOMIC DNA]</scope>
    <source>
        <strain evidence="1">SQ_2022a</strain>
    </source>
</reference>